<evidence type="ECO:0000313" key="2">
    <source>
        <dbReference type="Proteomes" id="UP000000560"/>
    </source>
</evidence>
<sequence length="103" mass="11517">MASLRSGNGRIPRGKISIFRQFTSSLLLLVLYPCPFATIYRSVHNQLRHLELIDVRHWGLMPLARSSGLPNSAVMLSLAEILTNPPLSMARIIDMELSSLRTS</sequence>
<name>C8V663_EMENI</name>
<dbReference type="GeneID" id="74896434"/>
<dbReference type="KEGG" id="ani:ANIA_10490"/>
<dbReference type="RefSeq" id="XP_050467409.1">
    <property type="nucleotide sequence ID" value="XM_050611375.1"/>
</dbReference>
<keyword evidence="2" id="KW-1185">Reference proteome</keyword>
<dbReference type="HOGENOM" id="CLU_2263711_0_0_1"/>
<evidence type="ECO:0000313" key="1">
    <source>
        <dbReference type="EMBL" id="CBF75102.1"/>
    </source>
</evidence>
<gene>
    <name evidence="1" type="ORF">ANIA_10490</name>
</gene>
<proteinExistence type="predicted"/>
<dbReference type="Proteomes" id="UP000000560">
    <property type="component" value="Chromosome II"/>
</dbReference>
<accession>C8V663</accession>
<organism evidence="1 2">
    <name type="scientific">Emericella nidulans (strain FGSC A4 / ATCC 38163 / CBS 112.46 / NRRL 194 / M139)</name>
    <name type="common">Aspergillus nidulans</name>
    <dbReference type="NCBI Taxonomy" id="227321"/>
    <lineage>
        <taxon>Eukaryota</taxon>
        <taxon>Fungi</taxon>
        <taxon>Dikarya</taxon>
        <taxon>Ascomycota</taxon>
        <taxon>Pezizomycotina</taxon>
        <taxon>Eurotiomycetes</taxon>
        <taxon>Eurotiomycetidae</taxon>
        <taxon>Eurotiales</taxon>
        <taxon>Aspergillaceae</taxon>
        <taxon>Aspergillus</taxon>
        <taxon>Aspergillus subgen. Nidulantes</taxon>
    </lineage>
</organism>
<reference evidence="2" key="2">
    <citation type="journal article" date="2009" name="Fungal Genet. Biol.">
        <title>The 2008 update of the Aspergillus nidulans genome annotation: a community effort.</title>
        <authorList>
            <person name="Wortman J.R."/>
            <person name="Gilsenan J.M."/>
            <person name="Joardar V."/>
            <person name="Deegan J."/>
            <person name="Clutterbuck J."/>
            <person name="Andersen M.R."/>
            <person name="Archer D."/>
            <person name="Bencina M."/>
            <person name="Braus G."/>
            <person name="Coutinho P."/>
            <person name="von Dohren H."/>
            <person name="Doonan J."/>
            <person name="Driessen A.J."/>
            <person name="Durek P."/>
            <person name="Espeso E."/>
            <person name="Fekete E."/>
            <person name="Flipphi M."/>
            <person name="Estrada C.G."/>
            <person name="Geysens S."/>
            <person name="Goldman G."/>
            <person name="de Groot P.W."/>
            <person name="Hansen K."/>
            <person name="Harris S.D."/>
            <person name="Heinekamp T."/>
            <person name="Helmstaedt K."/>
            <person name="Henrissat B."/>
            <person name="Hofmann G."/>
            <person name="Homan T."/>
            <person name="Horio T."/>
            <person name="Horiuchi H."/>
            <person name="James S."/>
            <person name="Jones M."/>
            <person name="Karaffa L."/>
            <person name="Karanyi Z."/>
            <person name="Kato M."/>
            <person name="Keller N."/>
            <person name="Kelly D.E."/>
            <person name="Kiel J.A."/>
            <person name="Kim J.M."/>
            <person name="van der Klei I.J."/>
            <person name="Klis F.M."/>
            <person name="Kovalchuk A."/>
            <person name="Krasevec N."/>
            <person name="Kubicek C.P."/>
            <person name="Liu B."/>
            <person name="Maccabe A."/>
            <person name="Meyer V."/>
            <person name="Mirabito P."/>
            <person name="Miskei M."/>
            <person name="Mos M."/>
            <person name="Mullins J."/>
            <person name="Nelson D.R."/>
            <person name="Nielsen J."/>
            <person name="Oakley B.R."/>
            <person name="Osmani S.A."/>
            <person name="Pakula T."/>
            <person name="Paszewski A."/>
            <person name="Paulsen I."/>
            <person name="Pilsyk S."/>
            <person name="Pocsi I."/>
            <person name="Punt P.J."/>
            <person name="Ram A.F."/>
            <person name="Ren Q."/>
            <person name="Robellet X."/>
            <person name="Robson G."/>
            <person name="Seiboth B."/>
            <person name="van Solingen P."/>
            <person name="Specht T."/>
            <person name="Sun J."/>
            <person name="Taheri-Talesh N."/>
            <person name="Takeshita N."/>
            <person name="Ussery D."/>
            <person name="vanKuyk P.A."/>
            <person name="Visser H."/>
            <person name="van de Vondervoort P.J."/>
            <person name="de Vries R.P."/>
            <person name="Walton J."/>
            <person name="Xiang X."/>
            <person name="Xiong Y."/>
            <person name="Zeng A.P."/>
            <person name="Brandt B.W."/>
            <person name="Cornell M.J."/>
            <person name="van den Hondel C.A."/>
            <person name="Visser J."/>
            <person name="Oliver S.G."/>
            <person name="Turner G."/>
        </authorList>
    </citation>
    <scope>GENOME REANNOTATION</scope>
    <source>
        <strain evidence="2">FGSC A4 / ATCC 38163 / CBS 112.46 / NRRL 194 / M139</strain>
    </source>
</reference>
<dbReference type="InParanoid" id="C8V663"/>
<dbReference type="AlphaFoldDB" id="C8V663"/>
<dbReference type="EMBL" id="BN001302">
    <property type="protein sequence ID" value="CBF75102.1"/>
    <property type="molecule type" value="Genomic_DNA"/>
</dbReference>
<protein>
    <submittedName>
        <fullName evidence="1">Uncharacterized protein</fullName>
    </submittedName>
</protein>
<reference evidence="2" key="1">
    <citation type="journal article" date="2005" name="Nature">
        <title>Sequencing of Aspergillus nidulans and comparative analysis with A. fumigatus and A. oryzae.</title>
        <authorList>
            <person name="Galagan J.E."/>
            <person name="Calvo S.E."/>
            <person name="Cuomo C."/>
            <person name="Ma L.J."/>
            <person name="Wortman J.R."/>
            <person name="Batzoglou S."/>
            <person name="Lee S.I."/>
            <person name="Basturkmen M."/>
            <person name="Spevak C.C."/>
            <person name="Clutterbuck J."/>
            <person name="Kapitonov V."/>
            <person name="Jurka J."/>
            <person name="Scazzocchio C."/>
            <person name="Farman M."/>
            <person name="Butler J."/>
            <person name="Purcell S."/>
            <person name="Harris S."/>
            <person name="Braus G.H."/>
            <person name="Draht O."/>
            <person name="Busch S."/>
            <person name="D'Enfert C."/>
            <person name="Bouchier C."/>
            <person name="Goldman G.H."/>
            <person name="Bell-Pedersen D."/>
            <person name="Griffiths-Jones S."/>
            <person name="Doonan J.H."/>
            <person name="Yu J."/>
            <person name="Vienken K."/>
            <person name="Pain A."/>
            <person name="Freitag M."/>
            <person name="Selker E.U."/>
            <person name="Archer D.B."/>
            <person name="Penalva M.A."/>
            <person name="Oakley B.R."/>
            <person name="Momany M."/>
            <person name="Tanaka T."/>
            <person name="Kumagai T."/>
            <person name="Asai K."/>
            <person name="Machida M."/>
            <person name="Nierman W.C."/>
            <person name="Denning D.W."/>
            <person name="Caddick M."/>
            <person name="Hynes M."/>
            <person name="Paoletti M."/>
            <person name="Fischer R."/>
            <person name="Miller B."/>
            <person name="Dyer P."/>
            <person name="Sachs M.S."/>
            <person name="Osmani S.A."/>
            <person name="Birren B.W."/>
        </authorList>
    </citation>
    <scope>NUCLEOTIDE SEQUENCE [LARGE SCALE GENOMIC DNA]</scope>
    <source>
        <strain evidence="2">FGSC A4 / ATCC 38163 / CBS 112.46 / NRRL 194 / M139</strain>
    </source>
</reference>